<reference evidence="2 3" key="1">
    <citation type="journal article" date="2015" name="Nature">
        <title>rRNA introns, odd ribosomes, and small enigmatic genomes across a large radiation of phyla.</title>
        <authorList>
            <person name="Brown C.T."/>
            <person name="Hug L.A."/>
            <person name="Thomas B.C."/>
            <person name="Sharon I."/>
            <person name="Castelle C.J."/>
            <person name="Singh A."/>
            <person name="Wilkins M.J."/>
            <person name="Williams K.H."/>
            <person name="Banfield J.F."/>
        </authorList>
    </citation>
    <scope>NUCLEOTIDE SEQUENCE [LARGE SCALE GENOMIC DNA]</scope>
</reference>
<evidence type="ECO:0000313" key="2">
    <source>
        <dbReference type="EMBL" id="KKU19272.1"/>
    </source>
</evidence>
<dbReference type="EMBL" id="LCLO01000008">
    <property type="protein sequence ID" value="KKU19272.1"/>
    <property type="molecule type" value="Genomic_DNA"/>
</dbReference>
<dbReference type="Proteomes" id="UP000034644">
    <property type="component" value="Unassembled WGS sequence"/>
</dbReference>
<gene>
    <name evidence="2" type="ORF">UX27_C0008G0023</name>
</gene>
<keyword evidence="1" id="KW-0472">Membrane</keyword>
<evidence type="ECO:0000313" key="3">
    <source>
        <dbReference type="Proteomes" id="UP000034644"/>
    </source>
</evidence>
<dbReference type="AlphaFoldDB" id="A0A0G1NG01"/>
<name>A0A0G1NG01_9BACT</name>
<feature type="transmembrane region" description="Helical" evidence="1">
    <location>
        <begin position="12"/>
        <end position="31"/>
    </location>
</feature>
<keyword evidence="1" id="KW-0812">Transmembrane</keyword>
<comment type="caution">
    <text evidence="2">The sequence shown here is derived from an EMBL/GenBank/DDBJ whole genome shotgun (WGS) entry which is preliminary data.</text>
</comment>
<proteinExistence type="predicted"/>
<keyword evidence="1" id="KW-1133">Transmembrane helix</keyword>
<organism evidence="2 3">
    <name type="scientific">Candidatus Azambacteria bacterium GW2011_GWA2_45_90</name>
    <dbReference type="NCBI Taxonomy" id="1618614"/>
    <lineage>
        <taxon>Bacteria</taxon>
        <taxon>Candidatus Azamiibacteriota</taxon>
    </lineage>
</organism>
<sequence length="44" mass="5248">MDEKNTWFSWREFILGLILNILIIVISFMVYDCYVVGPVLKLVR</sequence>
<protein>
    <submittedName>
        <fullName evidence="2">Uncharacterized protein</fullName>
    </submittedName>
</protein>
<evidence type="ECO:0000256" key="1">
    <source>
        <dbReference type="SAM" id="Phobius"/>
    </source>
</evidence>
<accession>A0A0G1NG01</accession>